<dbReference type="AlphaFoldDB" id="A0A1R4H7N2"/>
<gene>
    <name evidence="2" type="ORF">CRENPOLYSF1_270020</name>
</gene>
<evidence type="ECO:0000313" key="2">
    <source>
        <dbReference type="EMBL" id="SJM92253.1"/>
    </source>
</evidence>
<keyword evidence="3" id="KW-1185">Reference proteome</keyword>
<accession>A0A1R4H7N2</accession>
<dbReference type="EMBL" id="FUKI01000101">
    <property type="protein sequence ID" value="SJM92253.1"/>
    <property type="molecule type" value="Genomic_DNA"/>
</dbReference>
<dbReference type="Proteomes" id="UP000195667">
    <property type="component" value="Unassembled WGS sequence"/>
</dbReference>
<protein>
    <recommendedName>
        <fullName evidence="1">Lcl C-terminal domain-containing protein</fullName>
    </recommendedName>
</protein>
<organism evidence="2 3">
    <name type="scientific">Crenothrix polyspora</name>
    <dbReference type="NCBI Taxonomy" id="360316"/>
    <lineage>
        <taxon>Bacteria</taxon>
        <taxon>Pseudomonadati</taxon>
        <taxon>Pseudomonadota</taxon>
        <taxon>Gammaproteobacteria</taxon>
        <taxon>Methylococcales</taxon>
        <taxon>Crenotrichaceae</taxon>
        <taxon>Crenothrix</taxon>
    </lineage>
</organism>
<proteinExistence type="predicted"/>
<evidence type="ECO:0000313" key="3">
    <source>
        <dbReference type="Proteomes" id="UP000195667"/>
    </source>
</evidence>
<name>A0A1R4H7N2_9GAMM</name>
<dbReference type="OrthoDB" id="5622008at2"/>
<feature type="domain" description="Lcl C-terminal" evidence="1">
    <location>
        <begin position="115"/>
        <end position="267"/>
    </location>
</feature>
<sequence length="270" mass="29997">MTSSLSTRQRFKPVPIIVGILFALPFSHMALSATVVNPAPKPAYKMPLNDTGIATCSNNSINNFPCPVAGFPGQDAQYGRDKKYNNNTDGHAGFSFTKISNTGKALPASSQTWNCVKDNVTHLMWEVKTNDNGLHDMDWTYSWYNPNKKTNGGYAGYQNGGECVNTTSCDTDAYVKAVNKAGWCGYKDWRMPTLMELMGLLSLDRFKPALDQKYFPEYNIGVFWSSAPYANNSTPPGWAWDIDFSEGFVAWGEYGVDDEGRQVRLVRSGQ</sequence>
<dbReference type="RefSeq" id="WP_087143313.1">
    <property type="nucleotide sequence ID" value="NZ_FUKI01000101.1"/>
</dbReference>
<reference evidence="3" key="1">
    <citation type="submission" date="2017-02" db="EMBL/GenBank/DDBJ databases">
        <authorList>
            <person name="Daims H."/>
        </authorList>
    </citation>
    <scope>NUCLEOTIDE SEQUENCE [LARGE SCALE GENOMIC DNA]</scope>
</reference>
<dbReference type="InterPro" id="IPR011460">
    <property type="entry name" value="Lcl_C"/>
</dbReference>
<evidence type="ECO:0000259" key="1">
    <source>
        <dbReference type="Pfam" id="PF07603"/>
    </source>
</evidence>
<dbReference type="Pfam" id="PF07603">
    <property type="entry name" value="Lcl_C"/>
    <property type="match status" value="1"/>
</dbReference>